<evidence type="ECO:0000256" key="2">
    <source>
        <dbReference type="ARBA" id="ARBA00022737"/>
    </source>
</evidence>
<dbReference type="PRINTS" id="PR00320">
    <property type="entry name" value="GPROTEINBRPT"/>
</dbReference>
<dbReference type="InterPro" id="IPR015943">
    <property type="entry name" value="WD40/YVTN_repeat-like_dom_sf"/>
</dbReference>
<feature type="compositionally biased region" description="Basic residues" evidence="4">
    <location>
        <begin position="664"/>
        <end position="683"/>
    </location>
</feature>
<dbReference type="InterPro" id="IPR001810">
    <property type="entry name" value="F-box_dom"/>
</dbReference>
<feature type="region of interest" description="Disordered" evidence="4">
    <location>
        <begin position="607"/>
        <end position="711"/>
    </location>
</feature>
<dbReference type="SMART" id="SM00256">
    <property type="entry name" value="FBOX"/>
    <property type="match status" value="1"/>
</dbReference>
<feature type="repeat" description="WD" evidence="3">
    <location>
        <begin position="234"/>
        <end position="273"/>
    </location>
</feature>
<dbReference type="Gene3D" id="1.20.1280.50">
    <property type="match status" value="1"/>
</dbReference>
<evidence type="ECO:0000256" key="4">
    <source>
        <dbReference type="SAM" id="MobiDB-lite"/>
    </source>
</evidence>
<feature type="repeat" description="WD" evidence="3">
    <location>
        <begin position="306"/>
        <end position="321"/>
    </location>
</feature>
<dbReference type="EMBL" id="JADGIZ020000009">
    <property type="protein sequence ID" value="KAL2917784.1"/>
    <property type="molecule type" value="Genomic_DNA"/>
</dbReference>
<dbReference type="SUPFAM" id="SSF81383">
    <property type="entry name" value="F-box domain"/>
    <property type="match status" value="1"/>
</dbReference>
<evidence type="ECO:0000256" key="1">
    <source>
        <dbReference type="ARBA" id="ARBA00022574"/>
    </source>
</evidence>
<dbReference type="Proteomes" id="UP001527925">
    <property type="component" value="Unassembled WGS sequence"/>
</dbReference>
<evidence type="ECO:0000256" key="3">
    <source>
        <dbReference type="PROSITE-ProRule" id="PRU00221"/>
    </source>
</evidence>
<dbReference type="InterPro" id="IPR036047">
    <property type="entry name" value="F-box-like_dom_sf"/>
</dbReference>
<name>A0ABR4NE21_9FUNG</name>
<keyword evidence="6" id="KW-0436">Ligase</keyword>
<dbReference type="PANTHER" id="PTHR19849">
    <property type="entry name" value="PHOSPHOLIPASE A-2-ACTIVATING PROTEIN"/>
    <property type="match status" value="1"/>
</dbReference>
<proteinExistence type="predicted"/>
<dbReference type="PROSITE" id="PS50294">
    <property type="entry name" value="WD_REPEATS_REGION"/>
    <property type="match status" value="4"/>
</dbReference>
<dbReference type="PROSITE" id="PS00678">
    <property type="entry name" value="WD_REPEATS_1"/>
    <property type="match status" value="2"/>
</dbReference>
<dbReference type="PROSITE" id="PS50082">
    <property type="entry name" value="WD_REPEATS_2"/>
    <property type="match status" value="6"/>
</dbReference>
<gene>
    <name evidence="6" type="primary">CDC4</name>
    <name evidence="6" type="ORF">HK105_202657</name>
</gene>
<feature type="repeat" description="WD" evidence="3">
    <location>
        <begin position="409"/>
        <end position="450"/>
    </location>
</feature>
<comment type="caution">
    <text evidence="6">The sequence shown here is derived from an EMBL/GenBank/DDBJ whole genome shotgun (WGS) entry which is preliminary data.</text>
</comment>
<dbReference type="InterPro" id="IPR001680">
    <property type="entry name" value="WD40_rpt"/>
</dbReference>
<dbReference type="SMART" id="SM00320">
    <property type="entry name" value="WD40"/>
    <property type="match status" value="7"/>
</dbReference>
<feature type="domain" description="F-box" evidence="5">
    <location>
        <begin position="31"/>
        <end position="81"/>
    </location>
</feature>
<feature type="repeat" description="WD" evidence="3">
    <location>
        <begin position="451"/>
        <end position="490"/>
    </location>
</feature>
<evidence type="ECO:0000313" key="7">
    <source>
        <dbReference type="Proteomes" id="UP001527925"/>
    </source>
</evidence>
<dbReference type="InterPro" id="IPR019775">
    <property type="entry name" value="WD40_repeat_CS"/>
</dbReference>
<sequence length="810" mass="87350">MKNYVLSQLLKRCPLPTLQFVSGIVLPVLKRDFIGLLPVELAYQILGYLDLRTIGRCLCVSRSWKRVVDGEGAELSIWKKRLVAESFADDAEIAQAFARQQAIEAKAAAAAAAASMSPLGPGAFPMAVDPAPAGPAAAARRSHASRPLPELPALAAPSGYPRSSGGSVYKSLYKRHHLIRRNWLLGRYKHVSFQGHGTNVVTCLQFDTERIVSGSDDQTIHIYNTANGRLLQRLQGHEGGVWALQYWKHILVSGSTDRSVRVWDIDSARCTHIFDGHTSTVRCLLIITPQKNDAFEPGLEPLRAPLLVTGSRDATLRVWRLPDPRSDEPWTHALALERLRTHQLNVEAGLVDPKTPPPSVENPYLMHILQGHTASVRAVAGQGNVVVSGSYDCTVRVWNLSKGVCEFVFEGHREKVYSVGYSHELRRAVSGSLDTTIRVWCTRTGIPLFTLEGHTSLVGLLELSPRILVSAAADATLRIWSPVTGQCLATLTGHPNAITCFHHDPRYNRIVSGADGGIKIWELSSFGYTNGPTGGSTGPNCVIPASSPLGGQLSYAQGPNGIEPVYGRFIRDVVPHVTGVWRVRMDESRLVCAVQREDGTWFEVLDFSDIGPEDDASAPSTTPDSDTMGGGPRSRRPSYQPPHHPFGGAGEGPESDSSAAGQHHLPHGHHHHHNSHHHQHHHSSTQLYSSVQHQQQHHQQHHHHHHQAHGHHFFSHANALGGAGSSAGAPSLSAAAAALASSSSSSSASASASSLLVPPATWMAPLQHHASVVGGTSASASSVVANASQLESHPAHHGQTIPGAFVDAQF</sequence>
<dbReference type="SUPFAM" id="SSF50978">
    <property type="entry name" value="WD40 repeat-like"/>
    <property type="match status" value="1"/>
</dbReference>
<dbReference type="PANTHER" id="PTHR19849:SF1">
    <property type="entry name" value="F-BOX_WD REPEAT-CONTAINING PROTEIN 7"/>
    <property type="match status" value="1"/>
</dbReference>
<evidence type="ECO:0000313" key="6">
    <source>
        <dbReference type="EMBL" id="KAL2917784.1"/>
    </source>
</evidence>
<keyword evidence="2" id="KW-0677">Repeat</keyword>
<dbReference type="Pfam" id="PF00400">
    <property type="entry name" value="WD40"/>
    <property type="match status" value="7"/>
</dbReference>
<reference evidence="6 7" key="1">
    <citation type="submission" date="2023-09" db="EMBL/GenBank/DDBJ databases">
        <title>Pangenome analysis of Batrachochytrium dendrobatidis and related Chytrids.</title>
        <authorList>
            <person name="Yacoub M.N."/>
            <person name="Stajich J.E."/>
            <person name="James T.Y."/>
        </authorList>
    </citation>
    <scope>NUCLEOTIDE SEQUENCE [LARGE SCALE GENOMIC DNA]</scope>
    <source>
        <strain evidence="6 7">JEL0888</strain>
    </source>
</reference>
<dbReference type="GO" id="GO:0016874">
    <property type="term" value="F:ligase activity"/>
    <property type="evidence" value="ECO:0007669"/>
    <property type="project" value="UniProtKB-KW"/>
</dbReference>
<evidence type="ECO:0000259" key="5">
    <source>
        <dbReference type="PROSITE" id="PS50181"/>
    </source>
</evidence>
<protein>
    <submittedName>
        <fullName evidence="6">SCF ubiquitin ligase complex subunit cdc4</fullName>
    </submittedName>
</protein>
<dbReference type="CDD" id="cd00200">
    <property type="entry name" value="WD40"/>
    <property type="match status" value="1"/>
</dbReference>
<organism evidence="6 7">
    <name type="scientific">Polyrhizophydium stewartii</name>
    <dbReference type="NCBI Taxonomy" id="2732419"/>
    <lineage>
        <taxon>Eukaryota</taxon>
        <taxon>Fungi</taxon>
        <taxon>Fungi incertae sedis</taxon>
        <taxon>Chytridiomycota</taxon>
        <taxon>Chytridiomycota incertae sedis</taxon>
        <taxon>Chytridiomycetes</taxon>
        <taxon>Rhizophydiales</taxon>
        <taxon>Rhizophydiales incertae sedis</taxon>
        <taxon>Polyrhizophydium</taxon>
    </lineage>
</organism>
<dbReference type="InterPro" id="IPR020472">
    <property type="entry name" value="WD40_PAC1"/>
</dbReference>
<dbReference type="InterPro" id="IPR036322">
    <property type="entry name" value="WD40_repeat_dom_sf"/>
</dbReference>
<keyword evidence="7" id="KW-1185">Reference proteome</keyword>
<feature type="compositionally biased region" description="Basic residues" evidence="4">
    <location>
        <begin position="695"/>
        <end position="711"/>
    </location>
</feature>
<dbReference type="Pfam" id="PF12937">
    <property type="entry name" value="F-box-like"/>
    <property type="match status" value="1"/>
</dbReference>
<dbReference type="PROSITE" id="PS50181">
    <property type="entry name" value="FBOX"/>
    <property type="match status" value="1"/>
</dbReference>
<dbReference type="Gene3D" id="2.130.10.10">
    <property type="entry name" value="YVTN repeat-like/Quinoprotein amine dehydrogenase"/>
    <property type="match status" value="1"/>
</dbReference>
<feature type="repeat" description="WD" evidence="3">
    <location>
        <begin position="491"/>
        <end position="525"/>
    </location>
</feature>
<keyword evidence="1 3" id="KW-0853">WD repeat</keyword>
<feature type="repeat" description="WD" evidence="3">
    <location>
        <begin position="369"/>
        <end position="403"/>
    </location>
</feature>
<accession>A0ABR4NE21</accession>